<dbReference type="Proteomes" id="UP000184076">
    <property type="component" value="Unassembled WGS sequence"/>
</dbReference>
<feature type="domain" description="Cytochrome C biogenesis protein transmembrane" evidence="8">
    <location>
        <begin position="21"/>
        <end position="192"/>
    </location>
</feature>
<gene>
    <name evidence="9" type="ORF">SAMN02745206_00406</name>
</gene>
<dbReference type="STRING" id="1121391.SAMN02745206_00406"/>
<feature type="transmembrane region" description="Helical" evidence="7">
    <location>
        <begin position="95"/>
        <end position="114"/>
    </location>
</feature>
<keyword evidence="6 7" id="KW-0472">Membrane</keyword>
<sequence length="234" mass="25156">MDQFFIAVNQWMSGQGALAFLGCFLWGMISVALSPCHMASIPLVVSYVAGQNRLLEPREAARYAVVFTVGLFITIAAIGVVCALLGRMLGDVSPYWTIAVGLLLLWVACDMMGVPICRMPGANLGRFQLRGLWGALVLGLSYGILSGSCTFGFIAPILAVITVQGKIVTGVGYILSFGMGHCLPIAVAGSFTALIRRIMENGAFQQRTEWFRRAAGGAIAVLGVYFILRPFFFS</sequence>
<evidence type="ECO:0000256" key="4">
    <source>
        <dbReference type="ARBA" id="ARBA00022748"/>
    </source>
</evidence>
<feature type="transmembrane region" description="Helical" evidence="7">
    <location>
        <begin position="18"/>
        <end position="49"/>
    </location>
</feature>
<dbReference type="RefSeq" id="WP_073036462.1">
    <property type="nucleotide sequence ID" value="NZ_FQVB01000004.1"/>
</dbReference>
<dbReference type="EMBL" id="FQVB01000004">
    <property type="protein sequence ID" value="SHE49188.1"/>
    <property type="molecule type" value="Genomic_DNA"/>
</dbReference>
<evidence type="ECO:0000259" key="8">
    <source>
        <dbReference type="Pfam" id="PF02683"/>
    </source>
</evidence>
<reference evidence="10" key="1">
    <citation type="submission" date="2016-11" db="EMBL/GenBank/DDBJ databases">
        <authorList>
            <person name="Varghese N."/>
            <person name="Submissions S."/>
        </authorList>
    </citation>
    <scope>NUCLEOTIDE SEQUENCE [LARGE SCALE GENOMIC DNA]</scope>
    <source>
        <strain evidence="10">DSM 9756</strain>
    </source>
</reference>
<dbReference type="GO" id="GO:0016020">
    <property type="term" value="C:membrane"/>
    <property type="evidence" value="ECO:0007669"/>
    <property type="project" value="UniProtKB-SubCell"/>
</dbReference>
<keyword evidence="10" id="KW-1185">Reference proteome</keyword>
<dbReference type="PANTHER" id="PTHR31272">
    <property type="entry name" value="CYTOCHROME C-TYPE BIOGENESIS PROTEIN HI_1454-RELATED"/>
    <property type="match status" value="1"/>
</dbReference>
<comment type="subcellular location">
    <subcellularLocation>
        <location evidence="1">Membrane</location>
        <topology evidence="1">Multi-pass membrane protein</topology>
    </subcellularLocation>
</comment>
<feature type="transmembrane region" description="Helical" evidence="7">
    <location>
        <begin position="214"/>
        <end position="232"/>
    </location>
</feature>
<dbReference type="InterPro" id="IPR003834">
    <property type="entry name" value="Cyt_c_assmbl_TM_dom"/>
</dbReference>
<evidence type="ECO:0000256" key="5">
    <source>
        <dbReference type="ARBA" id="ARBA00022989"/>
    </source>
</evidence>
<dbReference type="GO" id="GO:0017004">
    <property type="term" value="P:cytochrome complex assembly"/>
    <property type="evidence" value="ECO:0007669"/>
    <property type="project" value="UniProtKB-KW"/>
</dbReference>
<keyword evidence="4" id="KW-0201">Cytochrome c-type biogenesis</keyword>
<dbReference type="OrthoDB" id="9809733at2"/>
<evidence type="ECO:0000256" key="2">
    <source>
        <dbReference type="ARBA" id="ARBA00006143"/>
    </source>
</evidence>
<dbReference type="PANTHER" id="PTHR31272:SF6">
    <property type="entry name" value="CYTOCHROME C-TYPE BIOGENESIS CCDA-LIKE CHLOROPLASTIC PROTEIN"/>
    <property type="match status" value="1"/>
</dbReference>
<feature type="transmembrane region" description="Helical" evidence="7">
    <location>
        <begin position="173"/>
        <end position="194"/>
    </location>
</feature>
<dbReference type="InterPro" id="IPR051790">
    <property type="entry name" value="Cytochrome_c-biogenesis_DsbD"/>
</dbReference>
<name>A0A1M4TXN6_9BACT</name>
<protein>
    <submittedName>
        <fullName evidence="9">Cytochrome c-type biogenesis protein</fullName>
    </submittedName>
</protein>
<feature type="transmembrane region" description="Helical" evidence="7">
    <location>
        <begin position="135"/>
        <end position="161"/>
    </location>
</feature>
<evidence type="ECO:0000256" key="6">
    <source>
        <dbReference type="ARBA" id="ARBA00023136"/>
    </source>
</evidence>
<comment type="similarity">
    <text evidence="2">Belongs to the DsbD family.</text>
</comment>
<proteinExistence type="inferred from homology"/>
<feature type="transmembrane region" description="Helical" evidence="7">
    <location>
        <begin position="61"/>
        <end position="89"/>
    </location>
</feature>
<evidence type="ECO:0000256" key="3">
    <source>
        <dbReference type="ARBA" id="ARBA00022692"/>
    </source>
</evidence>
<evidence type="ECO:0000313" key="9">
    <source>
        <dbReference type="EMBL" id="SHE49188.1"/>
    </source>
</evidence>
<organism evidence="9 10">
    <name type="scientific">Desulfacinum infernum DSM 9756</name>
    <dbReference type="NCBI Taxonomy" id="1121391"/>
    <lineage>
        <taxon>Bacteria</taxon>
        <taxon>Pseudomonadati</taxon>
        <taxon>Thermodesulfobacteriota</taxon>
        <taxon>Syntrophobacteria</taxon>
        <taxon>Syntrophobacterales</taxon>
        <taxon>Syntrophobacteraceae</taxon>
        <taxon>Desulfacinum</taxon>
    </lineage>
</organism>
<dbReference type="AlphaFoldDB" id="A0A1M4TXN6"/>
<evidence type="ECO:0000313" key="10">
    <source>
        <dbReference type="Proteomes" id="UP000184076"/>
    </source>
</evidence>
<keyword evidence="5 7" id="KW-1133">Transmembrane helix</keyword>
<evidence type="ECO:0000256" key="1">
    <source>
        <dbReference type="ARBA" id="ARBA00004141"/>
    </source>
</evidence>
<dbReference type="Pfam" id="PF02683">
    <property type="entry name" value="DsbD_TM"/>
    <property type="match status" value="1"/>
</dbReference>
<accession>A0A1M4TXN6</accession>
<evidence type="ECO:0000256" key="7">
    <source>
        <dbReference type="SAM" id="Phobius"/>
    </source>
</evidence>
<keyword evidence="3 7" id="KW-0812">Transmembrane</keyword>